<dbReference type="SFLD" id="SFLDS00019">
    <property type="entry name" value="Glutathione_Transferase_(cytos"/>
    <property type="match status" value="1"/>
</dbReference>
<dbReference type="SUPFAM" id="SSF47616">
    <property type="entry name" value="GST C-terminal domain-like"/>
    <property type="match status" value="1"/>
</dbReference>
<proteinExistence type="predicted"/>
<sequence>MQLVIGNHNYSSWSLRAWLLLRQFGLDFETVRIALFTPGAAEQIKSYNPAGKVPVLLDNGLTIWDSLSICEYISEQHLDGKGWPADSALRAHARSSCAEMHTSFMALRHAMPMNCRRTVENVVISSEVQQDIDRILQLWSGALNLSASEQFLYGEFSIADAFYAPVVYRLTGYGVSLPEQLQAYCDRVLALPACQEWLKLAQQENEVIEEEEV</sequence>
<dbReference type="GO" id="GO:0016034">
    <property type="term" value="F:maleylacetoacetate isomerase activity"/>
    <property type="evidence" value="ECO:0007669"/>
    <property type="project" value="TreeGrafter"/>
</dbReference>
<dbReference type="RefSeq" id="WP_091360408.1">
    <property type="nucleotide sequence ID" value="NZ_AP025284.1"/>
</dbReference>
<keyword evidence="2" id="KW-0808">Transferase</keyword>
<protein>
    <submittedName>
        <fullName evidence="2">Glutathione S-transferase</fullName>
    </submittedName>
</protein>
<dbReference type="Pfam" id="PF13410">
    <property type="entry name" value="GST_C_2"/>
    <property type="match status" value="1"/>
</dbReference>
<dbReference type="OrthoDB" id="9799538at2"/>
<dbReference type="InterPro" id="IPR036282">
    <property type="entry name" value="Glutathione-S-Trfase_C_sf"/>
</dbReference>
<dbReference type="EMBL" id="FOGB01000011">
    <property type="protein sequence ID" value="SEQ92973.1"/>
    <property type="molecule type" value="Genomic_DNA"/>
</dbReference>
<accession>A0A1H9K228</accession>
<reference evidence="3" key="1">
    <citation type="submission" date="2016-10" db="EMBL/GenBank/DDBJ databases">
        <authorList>
            <person name="Varghese N."/>
            <person name="Submissions S."/>
        </authorList>
    </citation>
    <scope>NUCLEOTIDE SEQUENCE [LARGE SCALE GENOMIC DNA]</scope>
    <source>
        <strain evidence="3">DSM 18887</strain>
    </source>
</reference>
<dbReference type="AlphaFoldDB" id="A0A1H9K228"/>
<gene>
    <name evidence="2" type="ORF">SAMN03080615_03287</name>
</gene>
<evidence type="ECO:0000313" key="2">
    <source>
        <dbReference type="EMBL" id="SEQ92973.1"/>
    </source>
</evidence>
<evidence type="ECO:0000259" key="1">
    <source>
        <dbReference type="PROSITE" id="PS50404"/>
    </source>
</evidence>
<dbReference type="Gene3D" id="1.20.1050.10">
    <property type="match status" value="1"/>
</dbReference>
<dbReference type="CDD" id="cd03194">
    <property type="entry name" value="GST_C_3"/>
    <property type="match status" value="1"/>
</dbReference>
<dbReference type="GO" id="GO:0004364">
    <property type="term" value="F:glutathione transferase activity"/>
    <property type="evidence" value="ECO:0007669"/>
    <property type="project" value="TreeGrafter"/>
</dbReference>
<keyword evidence="3" id="KW-1185">Reference proteome</keyword>
<dbReference type="InterPro" id="IPR004045">
    <property type="entry name" value="Glutathione_S-Trfase_N"/>
</dbReference>
<feature type="domain" description="GST N-terminal" evidence="1">
    <location>
        <begin position="1"/>
        <end position="81"/>
    </location>
</feature>
<dbReference type="SUPFAM" id="SSF52833">
    <property type="entry name" value="Thioredoxin-like"/>
    <property type="match status" value="1"/>
</dbReference>
<name>A0A1H9K228_9GAMM</name>
<dbReference type="CDD" id="cd03043">
    <property type="entry name" value="GST_N_1"/>
    <property type="match status" value="1"/>
</dbReference>
<dbReference type="SFLD" id="SFLDG00358">
    <property type="entry name" value="Main_(cytGST)"/>
    <property type="match status" value="1"/>
</dbReference>
<dbReference type="Gene3D" id="3.40.30.10">
    <property type="entry name" value="Glutaredoxin"/>
    <property type="match status" value="1"/>
</dbReference>
<dbReference type="PANTHER" id="PTHR42673:SF4">
    <property type="entry name" value="MALEYLACETOACETATE ISOMERASE"/>
    <property type="match status" value="1"/>
</dbReference>
<dbReference type="Pfam" id="PF13409">
    <property type="entry name" value="GST_N_2"/>
    <property type="match status" value="1"/>
</dbReference>
<dbReference type="PANTHER" id="PTHR42673">
    <property type="entry name" value="MALEYLACETOACETATE ISOMERASE"/>
    <property type="match status" value="1"/>
</dbReference>
<dbReference type="InterPro" id="IPR040079">
    <property type="entry name" value="Glutathione_S-Trfase"/>
</dbReference>
<dbReference type="STRING" id="355243.SAMN03080615_03287"/>
<dbReference type="GO" id="GO:0006749">
    <property type="term" value="P:glutathione metabolic process"/>
    <property type="evidence" value="ECO:0007669"/>
    <property type="project" value="TreeGrafter"/>
</dbReference>
<evidence type="ECO:0000313" key="3">
    <source>
        <dbReference type="Proteomes" id="UP000198749"/>
    </source>
</evidence>
<dbReference type="InterPro" id="IPR036249">
    <property type="entry name" value="Thioredoxin-like_sf"/>
</dbReference>
<organism evidence="2 3">
    <name type="scientific">Amphritea atlantica</name>
    <dbReference type="NCBI Taxonomy" id="355243"/>
    <lineage>
        <taxon>Bacteria</taxon>
        <taxon>Pseudomonadati</taxon>
        <taxon>Pseudomonadota</taxon>
        <taxon>Gammaproteobacteria</taxon>
        <taxon>Oceanospirillales</taxon>
        <taxon>Oceanospirillaceae</taxon>
        <taxon>Amphritea</taxon>
    </lineage>
</organism>
<dbReference type="GO" id="GO:0006559">
    <property type="term" value="P:L-phenylalanine catabolic process"/>
    <property type="evidence" value="ECO:0007669"/>
    <property type="project" value="TreeGrafter"/>
</dbReference>
<dbReference type="PROSITE" id="PS50404">
    <property type="entry name" value="GST_NTER"/>
    <property type="match status" value="1"/>
</dbReference>
<dbReference type="Proteomes" id="UP000198749">
    <property type="component" value="Unassembled WGS sequence"/>
</dbReference>